<evidence type="ECO:0000313" key="2">
    <source>
        <dbReference type="EMBL" id="PRX21056.1"/>
    </source>
</evidence>
<sequence>MLTLGLAQRWGERFPRWMLPLAGRPVPVRLATVPATIVAILVASASIWVLTGDHDTSLFDGAVAPVLLWPLWSVALGAATYAYHLRRRPPCPRCGRTRTPLDRPEPAR</sequence>
<keyword evidence="1" id="KW-1133">Transmembrane helix</keyword>
<reference evidence="2 3" key="1">
    <citation type="submission" date="2018-03" db="EMBL/GenBank/DDBJ databases">
        <title>Genomic Encyclopedia of Archaeal and Bacterial Type Strains, Phase II (KMG-II): from individual species to whole genera.</title>
        <authorList>
            <person name="Goeker M."/>
        </authorList>
    </citation>
    <scope>NUCLEOTIDE SEQUENCE [LARGE SCALE GENOMIC DNA]</scope>
    <source>
        <strain evidence="2 3">DSM 43146</strain>
    </source>
</reference>
<keyword evidence="3" id="KW-1185">Reference proteome</keyword>
<dbReference type="RefSeq" id="WP_203737181.1">
    <property type="nucleotide sequence ID" value="NZ_BOMO01000073.1"/>
</dbReference>
<organism evidence="2 3">
    <name type="scientific">Actinoplanes italicus</name>
    <dbReference type="NCBI Taxonomy" id="113567"/>
    <lineage>
        <taxon>Bacteria</taxon>
        <taxon>Bacillati</taxon>
        <taxon>Actinomycetota</taxon>
        <taxon>Actinomycetes</taxon>
        <taxon>Micromonosporales</taxon>
        <taxon>Micromonosporaceae</taxon>
        <taxon>Actinoplanes</taxon>
    </lineage>
</organism>
<evidence type="ECO:0000313" key="3">
    <source>
        <dbReference type="Proteomes" id="UP000239415"/>
    </source>
</evidence>
<name>A0A2T0KDQ9_9ACTN</name>
<accession>A0A2T0KDQ9</accession>
<keyword evidence="1" id="KW-0472">Membrane</keyword>
<evidence type="ECO:0000256" key="1">
    <source>
        <dbReference type="SAM" id="Phobius"/>
    </source>
</evidence>
<feature type="transmembrane region" description="Helical" evidence="1">
    <location>
        <begin position="62"/>
        <end position="83"/>
    </location>
</feature>
<proteinExistence type="predicted"/>
<protein>
    <submittedName>
        <fullName evidence="2">Uncharacterized protein</fullName>
    </submittedName>
</protein>
<dbReference type="AlphaFoldDB" id="A0A2T0KDQ9"/>
<dbReference type="Proteomes" id="UP000239415">
    <property type="component" value="Unassembled WGS sequence"/>
</dbReference>
<dbReference type="EMBL" id="PVMZ01000007">
    <property type="protein sequence ID" value="PRX21056.1"/>
    <property type="molecule type" value="Genomic_DNA"/>
</dbReference>
<gene>
    <name evidence="2" type="ORF">CLV67_107333</name>
</gene>
<comment type="caution">
    <text evidence="2">The sequence shown here is derived from an EMBL/GenBank/DDBJ whole genome shotgun (WGS) entry which is preliminary data.</text>
</comment>
<feature type="transmembrane region" description="Helical" evidence="1">
    <location>
        <begin position="26"/>
        <end position="50"/>
    </location>
</feature>
<keyword evidence="1" id="KW-0812">Transmembrane</keyword>